<protein>
    <submittedName>
        <fullName evidence="2">DUF4352 domain-containing protein</fullName>
    </submittedName>
</protein>
<reference evidence="2 3" key="1">
    <citation type="submission" date="2022-10" db="EMBL/GenBank/DDBJ databases">
        <title>Draft genome sequence of Streptomyces sp. YSPA8.</title>
        <authorList>
            <person name="Moriuchi R."/>
            <person name="Dohra H."/>
            <person name="Yamamura H."/>
            <person name="Kodani S."/>
        </authorList>
    </citation>
    <scope>NUCLEOTIDE SEQUENCE [LARGE SCALE GENOMIC DNA]</scope>
    <source>
        <strain evidence="2 3">YSPA8</strain>
    </source>
</reference>
<dbReference type="Pfam" id="PF11611">
    <property type="entry name" value="DUF4352"/>
    <property type="match status" value="1"/>
</dbReference>
<evidence type="ECO:0000313" key="3">
    <source>
        <dbReference type="Proteomes" id="UP001291653"/>
    </source>
</evidence>
<accession>A0ABQ5NWI6</accession>
<sequence>MASALLVAALALATAGCREWPGRGPADARPPAPAAVPAREAAPAWVGDAVDLGGRGYGEHLRIAVLGQVDPAVPARATAAEPPAGTRRIGARLSVLNFGGRPFDASRARTWVEDADGRRHRPVATGTLTTGRPLAWNTLAVGEQRDGWLVYQVPERARIVRLHCAAGGRTVSWQLRFPPRG</sequence>
<feature type="domain" description="DUF4352" evidence="1">
    <location>
        <begin position="81"/>
        <end position="164"/>
    </location>
</feature>
<dbReference type="Proteomes" id="UP001291653">
    <property type="component" value="Unassembled WGS sequence"/>
</dbReference>
<evidence type="ECO:0000259" key="1">
    <source>
        <dbReference type="Pfam" id="PF11611"/>
    </source>
</evidence>
<dbReference type="InterPro" id="IPR029051">
    <property type="entry name" value="DUF4352"/>
</dbReference>
<dbReference type="RefSeq" id="WP_323446451.1">
    <property type="nucleotide sequence ID" value="NZ_BSBI01000003.1"/>
</dbReference>
<proteinExistence type="predicted"/>
<name>A0ABQ5NWI6_9ACTN</name>
<dbReference type="EMBL" id="BSBI01000003">
    <property type="protein sequence ID" value="GLF94356.1"/>
    <property type="molecule type" value="Genomic_DNA"/>
</dbReference>
<evidence type="ECO:0000313" key="2">
    <source>
        <dbReference type="EMBL" id="GLF94356.1"/>
    </source>
</evidence>
<comment type="caution">
    <text evidence="2">The sequence shown here is derived from an EMBL/GenBank/DDBJ whole genome shotgun (WGS) entry which is preliminary data.</text>
</comment>
<organism evidence="2 3">
    <name type="scientific">Streptomyces yaizuensis</name>
    <dbReference type="NCBI Taxonomy" id="2989713"/>
    <lineage>
        <taxon>Bacteria</taxon>
        <taxon>Bacillati</taxon>
        <taxon>Actinomycetota</taxon>
        <taxon>Actinomycetes</taxon>
        <taxon>Kitasatosporales</taxon>
        <taxon>Streptomycetaceae</taxon>
        <taxon>Streptomyces</taxon>
    </lineage>
</organism>
<keyword evidence="3" id="KW-1185">Reference proteome</keyword>
<gene>
    <name evidence="2" type="ORF">SYYSPA8_08685</name>
</gene>